<feature type="compositionally biased region" description="Basic residues" evidence="1">
    <location>
        <begin position="23"/>
        <end position="39"/>
    </location>
</feature>
<evidence type="ECO:0000313" key="2">
    <source>
        <dbReference type="EMBL" id="PPT93159.1"/>
    </source>
</evidence>
<sequence>MQTQVGEARSVPVNRAARGWINPKHKAWVRRHHERRRAGRASGSNDPDLTGGP</sequence>
<dbReference type="Proteomes" id="UP000239898">
    <property type="component" value="Unassembled WGS sequence"/>
</dbReference>
<keyword evidence="3" id="KW-1185">Reference proteome</keyword>
<proteinExistence type="predicted"/>
<accession>A0A2S6ZLU8</accession>
<dbReference type="AlphaFoldDB" id="A0A2S6ZLU8"/>
<gene>
    <name evidence="2" type="ORF">XthCFBP4691_00605</name>
</gene>
<evidence type="ECO:0000256" key="1">
    <source>
        <dbReference type="SAM" id="MobiDB-lite"/>
    </source>
</evidence>
<evidence type="ECO:0000313" key="3">
    <source>
        <dbReference type="Proteomes" id="UP000239898"/>
    </source>
</evidence>
<reference evidence="2 3" key="1">
    <citation type="submission" date="2016-08" db="EMBL/GenBank/DDBJ databases">
        <title>Evolution of the type three secretion system and type three effector repertoires in Xanthomonas.</title>
        <authorList>
            <person name="Merda D."/>
            <person name="Briand M."/>
            <person name="Bosis E."/>
            <person name="Rousseau C."/>
            <person name="Portier P."/>
            <person name="Jacques M.-A."/>
            <person name="Fischer-Le Saux M."/>
        </authorList>
    </citation>
    <scope>NUCLEOTIDE SEQUENCE [LARGE SCALE GENOMIC DNA]</scope>
    <source>
        <strain evidence="2 3">CFBP 4691</strain>
    </source>
</reference>
<feature type="region of interest" description="Disordered" evidence="1">
    <location>
        <begin position="1"/>
        <end position="53"/>
    </location>
</feature>
<organism evidence="2 3">
    <name type="scientific">Xanthomonas theicola</name>
    <dbReference type="NCBI Taxonomy" id="56464"/>
    <lineage>
        <taxon>Bacteria</taxon>
        <taxon>Pseudomonadati</taxon>
        <taxon>Pseudomonadota</taxon>
        <taxon>Gammaproteobacteria</taxon>
        <taxon>Lysobacterales</taxon>
        <taxon>Lysobacteraceae</taxon>
        <taxon>Xanthomonas</taxon>
    </lineage>
</organism>
<comment type="caution">
    <text evidence="2">The sequence shown here is derived from an EMBL/GenBank/DDBJ whole genome shotgun (WGS) entry which is preliminary data.</text>
</comment>
<name>A0A2S6ZLU8_9XANT</name>
<keyword evidence="2" id="KW-0378">Hydrolase</keyword>
<protein>
    <submittedName>
        <fullName evidence="2">Fumarylacetoacetate hydrolase</fullName>
    </submittedName>
</protein>
<dbReference type="EMBL" id="MIGX01000002">
    <property type="protein sequence ID" value="PPT93159.1"/>
    <property type="molecule type" value="Genomic_DNA"/>
</dbReference>
<dbReference type="GO" id="GO:0016787">
    <property type="term" value="F:hydrolase activity"/>
    <property type="evidence" value="ECO:0007669"/>
    <property type="project" value="UniProtKB-KW"/>
</dbReference>